<dbReference type="RefSeq" id="WP_250723021.1">
    <property type="nucleotide sequence ID" value="NZ_CP098400.1"/>
</dbReference>
<dbReference type="PANTHER" id="PTHR30146:SF109">
    <property type="entry name" value="HTH-TYPE TRANSCRIPTIONAL REGULATOR GALS"/>
    <property type="match status" value="1"/>
</dbReference>
<dbReference type="GO" id="GO:0000976">
    <property type="term" value="F:transcription cis-regulatory region binding"/>
    <property type="evidence" value="ECO:0007669"/>
    <property type="project" value="TreeGrafter"/>
</dbReference>
<dbReference type="PROSITE" id="PS50932">
    <property type="entry name" value="HTH_LACI_2"/>
    <property type="match status" value="1"/>
</dbReference>
<sequence>MKPTHITIKDIARILGVSPSTVSRALKDHPDISEETRNLVKSFAEKVNYRPNALALSLRKQKSNTLGLVIPEIVHHFFSSVISGMEDLAYSEGYTLMICQSNENYHRELINIQALLDHRVDGLLVSISKTTRDFEHLHNAVNNGIPVVFFDRICDEVETDRVVTDDFEGARLATTHLIECGCRNILHLATTENLLIGKNRYLGYLQALENHNIPFNEEYVIKCDTREEVYAKRKQILALAPKIDGVFAVNDSTAISAMQVLQENGYHIPGDISVVGFGDGPIATIASPPLTTVEQKGYEIGREAVRMLIQRLESPNAQVDFQTRIVPPSLVKRKSTK</sequence>
<keyword evidence="2" id="KW-0238">DNA-binding</keyword>
<protein>
    <submittedName>
        <fullName evidence="5">LacI family transcriptional regulator</fullName>
    </submittedName>
</protein>
<dbReference type="Pfam" id="PF00356">
    <property type="entry name" value="LacI"/>
    <property type="match status" value="1"/>
</dbReference>
<evidence type="ECO:0000313" key="5">
    <source>
        <dbReference type="EMBL" id="URW79267.1"/>
    </source>
</evidence>
<dbReference type="CDD" id="cd01392">
    <property type="entry name" value="HTH_LacI"/>
    <property type="match status" value="1"/>
</dbReference>
<name>A0A9J6ZNP5_9BACT</name>
<dbReference type="InterPro" id="IPR010982">
    <property type="entry name" value="Lambda_DNA-bd_dom_sf"/>
</dbReference>
<evidence type="ECO:0000256" key="2">
    <source>
        <dbReference type="ARBA" id="ARBA00023125"/>
    </source>
</evidence>
<keyword evidence="3" id="KW-0804">Transcription</keyword>
<dbReference type="CDD" id="cd06267">
    <property type="entry name" value="PBP1_LacI_sugar_binding-like"/>
    <property type="match status" value="1"/>
</dbReference>
<evidence type="ECO:0000313" key="6">
    <source>
        <dbReference type="Proteomes" id="UP001056426"/>
    </source>
</evidence>
<keyword evidence="6" id="KW-1185">Reference proteome</keyword>
<dbReference type="GO" id="GO:0003700">
    <property type="term" value="F:DNA-binding transcription factor activity"/>
    <property type="evidence" value="ECO:0007669"/>
    <property type="project" value="TreeGrafter"/>
</dbReference>
<dbReference type="KEGG" id="alkq:M9189_10415"/>
<dbReference type="Proteomes" id="UP001056426">
    <property type="component" value="Chromosome"/>
</dbReference>
<dbReference type="Gene3D" id="3.40.50.2300">
    <property type="match status" value="2"/>
</dbReference>
<proteinExistence type="predicted"/>
<gene>
    <name evidence="5" type="ORF">M9189_10415</name>
</gene>
<dbReference type="InterPro" id="IPR046335">
    <property type="entry name" value="LacI/GalR-like_sensor"/>
</dbReference>
<dbReference type="SUPFAM" id="SSF47413">
    <property type="entry name" value="lambda repressor-like DNA-binding domains"/>
    <property type="match status" value="1"/>
</dbReference>
<dbReference type="Gene3D" id="1.10.260.40">
    <property type="entry name" value="lambda repressor-like DNA-binding domains"/>
    <property type="match status" value="1"/>
</dbReference>
<accession>A0A9J6ZNP5</accession>
<evidence type="ECO:0000256" key="3">
    <source>
        <dbReference type="ARBA" id="ARBA00023163"/>
    </source>
</evidence>
<organism evidence="5 6">
    <name type="scientific">Xiashengella succiniciproducens</name>
    <dbReference type="NCBI Taxonomy" id="2949635"/>
    <lineage>
        <taxon>Bacteria</taxon>
        <taxon>Pseudomonadati</taxon>
        <taxon>Bacteroidota</taxon>
        <taxon>Bacteroidia</taxon>
        <taxon>Marinilabiliales</taxon>
        <taxon>Marinilabiliaceae</taxon>
        <taxon>Xiashengella</taxon>
    </lineage>
</organism>
<dbReference type="SUPFAM" id="SSF53822">
    <property type="entry name" value="Periplasmic binding protein-like I"/>
    <property type="match status" value="1"/>
</dbReference>
<dbReference type="AlphaFoldDB" id="A0A9J6ZNP5"/>
<dbReference type="EMBL" id="CP098400">
    <property type="protein sequence ID" value="URW79267.1"/>
    <property type="molecule type" value="Genomic_DNA"/>
</dbReference>
<dbReference type="InterPro" id="IPR000843">
    <property type="entry name" value="HTH_LacI"/>
</dbReference>
<reference evidence="5" key="1">
    <citation type="submission" date="2022-05" db="EMBL/GenBank/DDBJ databases">
        <authorList>
            <person name="Sun X."/>
        </authorList>
    </citation>
    <scope>NUCLEOTIDE SEQUENCE</scope>
    <source>
        <strain evidence="5">Ai-910</strain>
    </source>
</reference>
<dbReference type="SMART" id="SM00354">
    <property type="entry name" value="HTH_LACI"/>
    <property type="match status" value="1"/>
</dbReference>
<dbReference type="PANTHER" id="PTHR30146">
    <property type="entry name" value="LACI-RELATED TRANSCRIPTIONAL REPRESSOR"/>
    <property type="match status" value="1"/>
</dbReference>
<evidence type="ECO:0000259" key="4">
    <source>
        <dbReference type="PROSITE" id="PS50932"/>
    </source>
</evidence>
<evidence type="ECO:0000256" key="1">
    <source>
        <dbReference type="ARBA" id="ARBA00023015"/>
    </source>
</evidence>
<dbReference type="InterPro" id="IPR028082">
    <property type="entry name" value="Peripla_BP_I"/>
</dbReference>
<feature type="domain" description="HTH lacI-type" evidence="4">
    <location>
        <begin position="6"/>
        <end position="60"/>
    </location>
</feature>
<dbReference type="Pfam" id="PF13377">
    <property type="entry name" value="Peripla_BP_3"/>
    <property type="match status" value="1"/>
</dbReference>
<keyword evidence="1" id="KW-0805">Transcription regulation</keyword>
<reference evidence="5" key="2">
    <citation type="submission" date="2022-06" db="EMBL/GenBank/DDBJ databases">
        <title>Xiashengella guii gen. nov. sp. nov., a bacterium isolated form anaerobic digestion tank.</title>
        <authorList>
            <person name="Huang H."/>
        </authorList>
    </citation>
    <scope>NUCLEOTIDE SEQUENCE</scope>
    <source>
        <strain evidence="5">Ai-910</strain>
    </source>
</reference>